<proteinExistence type="predicted"/>
<evidence type="ECO:0008006" key="4">
    <source>
        <dbReference type="Google" id="ProtNLM"/>
    </source>
</evidence>
<name>A0A839QG19_9MICC</name>
<sequence>MRVNPYYSNNTSDPNVHHVQSDCPTGQQISAENKRFGTNGYPKCKQCAAK</sequence>
<comment type="caution">
    <text evidence="2">The sequence shown here is derived from an EMBL/GenBank/DDBJ whole genome shotgun (WGS) entry which is preliminary data.</text>
</comment>
<keyword evidence="3" id="KW-1185">Reference proteome</keyword>
<protein>
    <recommendedName>
        <fullName evidence="4">Ada DNA repair metal-binding domain-containing protein</fullName>
    </recommendedName>
</protein>
<feature type="compositionally biased region" description="Polar residues" evidence="1">
    <location>
        <begin position="1"/>
        <end position="14"/>
    </location>
</feature>
<reference evidence="2 3" key="1">
    <citation type="submission" date="2020-08" db="EMBL/GenBank/DDBJ databases">
        <title>Sequencing the genomes of 1000 actinobacteria strains.</title>
        <authorList>
            <person name="Klenk H.-P."/>
        </authorList>
    </citation>
    <scope>NUCLEOTIDE SEQUENCE [LARGE SCALE GENOMIC DNA]</scope>
    <source>
        <strain evidence="2 3">DSM 22826</strain>
    </source>
</reference>
<feature type="region of interest" description="Disordered" evidence="1">
    <location>
        <begin position="1"/>
        <end position="26"/>
    </location>
</feature>
<dbReference type="EMBL" id="JACHVS010000001">
    <property type="protein sequence ID" value="MBB2994830.1"/>
    <property type="molecule type" value="Genomic_DNA"/>
</dbReference>
<dbReference type="AlphaFoldDB" id="A0A839QG19"/>
<gene>
    <name evidence="2" type="ORF">E9229_001021</name>
</gene>
<dbReference type="Proteomes" id="UP000523000">
    <property type="component" value="Unassembled WGS sequence"/>
</dbReference>
<accession>A0A839QG19</accession>
<evidence type="ECO:0000256" key="1">
    <source>
        <dbReference type="SAM" id="MobiDB-lite"/>
    </source>
</evidence>
<evidence type="ECO:0000313" key="2">
    <source>
        <dbReference type="EMBL" id="MBB2994830.1"/>
    </source>
</evidence>
<organism evidence="2 3">
    <name type="scientific">Paeniglutamicibacter cryotolerans</name>
    <dbReference type="NCBI Taxonomy" id="670079"/>
    <lineage>
        <taxon>Bacteria</taxon>
        <taxon>Bacillati</taxon>
        <taxon>Actinomycetota</taxon>
        <taxon>Actinomycetes</taxon>
        <taxon>Micrococcales</taxon>
        <taxon>Micrococcaceae</taxon>
        <taxon>Paeniglutamicibacter</taxon>
    </lineage>
</organism>
<evidence type="ECO:0000313" key="3">
    <source>
        <dbReference type="Proteomes" id="UP000523000"/>
    </source>
</evidence>